<gene>
    <name evidence="2" type="ORF">BT62DRAFT_993462</name>
</gene>
<dbReference type="OrthoDB" id="2989665at2759"/>
<dbReference type="RefSeq" id="XP_043040628.1">
    <property type="nucleotide sequence ID" value="XM_043190408.1"/>
</dbReference>
<feature type="compositionally biased region" description="Polar residues" evidence="1">
    <location>
        <begin position="63"/>
        <end position="83"/>
    </location>
</feature>
<proteinExistence type="predicted"/>
<organism evidence="2 3">
    <name type="scientific">Guyanagaster necrorhizus</name>
    <dbReference type="NCBI Taxonomy" id="856835"/>
    <lineage>
        <taxon>Eukaryota</taxon>
        <taxon>Fungi</taxon>
        <taxon>Dikarya</taxon>
        <taxon>Basidiomycota</taxon>
        <taxon>Agaricomycotina</taxon>
        <taxon>Agaricomycetes</taxon>
        <taxon>Agaricomycetidae</taxon>
        <taxon>Agaricales</taxon>
        <taxon>Marasmiineae</taxon>
        <taxon>Physalacriaceae</taxon>
        <taxon>Guyanagaster</taxon>
    </lineage>
</organism>
<protein>
    <submittedName>
        <fullName evidence="2">Uncharacterized protein</fullName>
    </submittedName>
</protein>
<feature type="compositionally biased region" description="Polar residues" evidence="1">
    <location>
        <begin position="31"/>
        <end position="47"/>
    </location>
</feature>
<sequence length="309" mass="34333">MAAAVFFLDPLLAFYPTRFYHRDIMALGAKTDSNSSPRNDGSGFPSTQERKTPPPKESVAEQIRSSVQSTPLSNHAPTVNPTANPDHLVADFDRYILDDLRDRVFMSADHYFSNILHLPADWRTNDEITSKIEAVKNDAVFKNHVKAYVALCNESSPGEKNFYHPHSLMCNSAFDVLGATEDSGIGIYRQDAKPVDGGLEKNIPDTLGVLRAMFNSSGNVVDNMKDKGPEYNFSGFTDFQPWINCIRQQFLQGFDGKNHHKVYKDRGPTGSFDDETLQACVSYSAIVEICNEFAGSALIVHNDQLKEGA</sequence>
<dbReference type="Proteomes" id="UP000812287">
    <property type="component" value="Unassembled WGS sequence"/>
</dbReference>
<keyword evidence="3" id="KW-1185">Reference proteome</keyword>
<dbReference type="EMBL" id="MU250532">
    <property type="protein sequence ID" value="KAG7447128.1"/>
    <property type="molecule type" value="Genomic_DNA"/>
</dbReference>
<evidence type="ECO:0000313" key="2">
    <source>
        <dbReference type="EMBL" id="KAG7447128.1"/>
    </source>
</evidence>
<accession>A0A9P7VV15</accession>
<dbReference type="AlphaFoldDB" id="A0A9P7VV15"/>
<evidence type="ECO:0000313" key="3">
    <source>
        <dbReference type="Proteomes" id="UP000812287"/>
    </source>
</evidence>
<evidence type="ECO:0000256" key="1">
    <source>
        <dbReference type="SAM" id="MobiDB-lite"/>
    </source>
</evidence>
<dbReference type="GeneID" id="66112705"/>
<reference evidence="2" key="1">
    <citation type="submission" date="2020-11" db="EMBL/GenBank/DDBJ databases">
        <title>Adaptations for nitrogen fixation in a non-lichenized fungal sporocarp promotes dispersal by wood-feeding termites.</title>
        <authorList>
            <consortium name="DOE Joint Genome Institute"/>
            <person name="Koch R.A."/>
            <person name="Yoon G."/>
            <person name="Arayal U."/>
            <person name="Lail K."/>
            <person name="Amirebrahimi M."/>
            <person name="Labutti K."/>
            <person name="Lipzen A."/>
            <person name="Riley R."/>
            <person name="Barry K."/>
            <person name="Henrissat B."/>
            <person name="Grigoriev I.V."/>
            <person name="Herr J.R."/>
            <person name="Aime M.C."/>
        </authorList>
    </citation>
    <scope>NUCLEOTIDE SEQUENCE</scope>
    <source>
        <strain evidence="2">MCA 3950</strain>
    </source>
</reference>
<name>A0A9P7VV15_9AGAR</name>
<comment type="caution">
    <text evidence="2">The sequence shown here is derived from an EMBL/GenBank/DDBJ whole genome shotgun (WGS) entry which is preliminary data.</text>
</comment>
<feature type="region of interest" description="Disordered" evidence="1">
    <location>
        <begin position="30"/>
        <end position="84"/>
    </location>
</feature>